<evidence type="ECO:0008006" key="4">
    <source>
        <dbReference type="Google" id="ProtNLM"/>
    </source>
</evidence>
<dbReference type="AlphaFoldDB" id="A0A344USI3"/>
<evidence type="ECO:0000313" key="2">
    <source>
        <dbReference type="EMBL" id="AXE38231.1"/>
    </source>
</evidence>
<keyword evidence="1" id="KW-1133">Transmembrane helix</keyword>
<evidence type="ECO:0000256" key="1">
    <source>
        <dbReference type="SAM" id="Phobius"/>
    </source>
</evidence>
<keyword evidence="1" id="KW-0812">Transmembrane</keyword>
<keyword evidence="3" id="KW-1185">Reference proteome</keyword>
<sequence length="98" mass="10608">MTSPSPAYREHMRSPWALVLCLLGVVGSVGIMMTGHWRKGSMAFAVAVLVAGILRLVLPERWAGLLAVRAKWIDCLILLGLGALMATLVMFVPHSRPA</sequence>
<dbReference type="KEGG" id="acij:JS278_01048"/>
<dbReference type="Pfam" id="PF11222">
    <property type="entry name" value="DUF3017"/>
    <property type="match status" value="1"/>
</dbReference>
<feature type="transmembrane region" description="Helical" evidence="1">
    <location>
        <begin position="16"/>
        <end position="35"/>
    </location>
</feature>
<protein>
    <recommendedName>
        <fullName evidence="4">DUF3017 domain-containing protein</fullName>
    </recommendedName>
</protein>
<organism evidence="2 3">
    <name type="scientific">Acidipropionibacterium virtanenii</name>
    <dbReference type="NCBI Taxonomy" id="2057246"/>
    <lineage>
        <taxon>Bacteria</taxon>
        <taxon>Bacillati</taxon>
        <taxon>Actinomycetota</taxon>
        <taxon>Actinomycetes</taxon>
        <taxon>Propionibacteriales</taxon>
        <taxon>Propionibacteriaceae</taxon>
        <taxon>Acidipropionibacterium</taxon>
    </lineage>
</organism>
<accession>A0A344USI3</accession>
<keyword evidence="1" id="KW-0472">Membrane</keyword>
<dbReference type="InterPro" id="IPR021385">
    <property type="entry name" value="DUF3017"/>
</dbReference>
<dbReference type="EMBL" id="CP025198">
    <property type="protein sequence ID" value="AXE38231.1"/>
    <property type="molecule type" value="Genomic_DNA"/>
</dbReference>
<proteinExistence type="predicted"/>
<feature type="transmembrane region" description="Helical" evidence="1">
    <location>
        <begin position="41"/>
        <end position="58"/>
    </location>
</feature>
<evidence type="ECO:0000313" key="3">
    <source>
        <dbReference type="Proteomes" id="UP000251995"/>
    </source>
</evidence>
<dbReference type="Proteomes" id="UP000251995">
    <property type="component" value="Chromosome"/>
</dbReference>
<name>A0A344USI3_9ACTN</name>
<reference evidence="2 3" key="1">
    <citation type="submission" date="2017-12" db="EMBL/GenBank/DDBJ databases">
        <title>The whole genome sequence of the Acidipropionibacterium virtanenii sp. nov. type strain JS278.</title>
        <authorList>
            <person name="Laine P."/>
            <person name="Deptula P."/>
            <person name="Varmanen P."/>
            <person name="Auvinen P."/>
        </authorList>
    </citation>
    <scope>NUCLEOTIDE SEQUENCE [LARGE SCALE GENOMIC DNA]</scope>
    <source>
        <strain evidence="2 3">JS278</strain>
    </source>
</reference>
<feature type="transmembrane region" description="Helical" evidence="1">
    <location>
        <begin position="70"/>
        <end position="92"/>
    </location>
</feature>
<gene>
    <name evidence="2" type="ORF">JS278_01048</name>
</gene>